<feature type="transmembrane region" description="Helical" evidence="1">
    <location>
        <begin position="131"/>
        <end position="156"/>
    </location>
</feature>
<protein>
    <submittedName>
        <fullName evidence="2">Uncharacterized protein</fullName>
    </submittedName>
</protein>
<proteinExistence type="predicted"/>
<name>X1HW13_9ZZZZ</name>
<evidence type="ECO:0000256" key="1">
    <source>
        <dbReference type="SAM" id="Phobius"/>
    </source>
</evidence>
<evidence type="ECO:0000313" key="2">
    <source>
        <dbReference type="EMBL" id="GAH73652.1"/>
    </source>
</evidence>
<keyword evidence="1" id="KW-1133">Transmembrane helix</keyword>
<reference evidence="2" key="1">
    <citation type="journal article" date="2014" name="Front. Microbiol.">
        <title>High frequency of phylogenetically diverse reductive dehalogenase-homologous genes in deep subseafloor sedimentary metagenomes.</title>
        <authorList>
            <person name="Kawai M."/>
            <person name="Futagami T."/>
            <person name="Toyoda A."/>
            <person name="Takaki Y."/>
            <person name="Nishi S."/>
            <person name="Hori S."/>
            <person name="Arai W."/>
            <person name="Tsubouchi T."/>
            <person name="Morono Y."/>
            <person name="Uchiyama I."/>
            <person name="Ito T."/>
            <person name="Fujiyama A."/>
            <person name="Inagaki F."/>
            <person name="Takami H."/>
        </authorList>
    </citation>
    <scope>NUCLEOTIDE SEQUENCE</scope>
    <source>
        <strain evidence="2">Expedition CK06-06</strain>
    </source>
</reference>
<keyword evidence="1" id="KW-0812">Transmembrane</keyword>
<organism evidence="2">
    <name type="scientific">marine sediment metagenome</name>
    <dbReference type="NCBI Taxonomy" id="412755"/>
    <lineage>
        <taxon>unclassified sequences</taxon>
        <taxon>metagenomes</taxon>
        <taxon>ecological metagenomes</taxon>
    </lineage>
</organism>
<accession>X1HW13</accession>
<dbReference type="AlphaFoldDB" id="X1HW13"/>
<feature type="non-terminal residue" evidence="2">
    <location>
        <position position="1"/>
    </location>
</feature>
<comment type="caution">
    <text evidence="2">The sequence shown here is derived from an EMBL/GenBank/DDBJ whole genome shotgun (WGS) entry which is preliminary data.</text>
</comment>
<dbReference type="EMBL" id="BARU01027385">
    <property type="protein sequence ID" value="GAH73652.1"/>
    <property type="molecule type" value="Genomic_DNA"/>
</dbReference>
<sequence length="168" mass="19620">ISYIFLNQSDYFLGLGDKLLLEHNESFKIGAFNQRPINSSNTKEVCSYICFIRTWIWHGYKIANCVLSEDINTTYCMLLETEVTSGDRGLYDRITLVYSKFSINKDNGSISIWREAFDEFEGKYNPSSRIIVYPTTLIFLILGCFFLFSLLIFFLWKAFKHSSNRFSI</sequence>
<gene>
    <name evidence="2" type="ORF">S03H2_43850</name>
</gene>
<keyword evidence="1" id="KW-0472">Membrane</keyword>